<evidence type="ECO:0000313" key="5">
    <source>
        <dbReference type="EMBL" id="MPW26922.1"/>
    </source>
</evidence>
<name>A0A6A7KC44_9FIRM</name>
<evidence type="ECO:0000313" key="6">
    <source>
        <dbReference type="Proteomes" id="UP000440004"/>
    </source>
</evidence>
<sequence length="425" mass="46664">MKVVIIGGGWSGLAAAITAKKAGADVEIYEKTDMLLGLGNIGGIMRNNGRYTAAEELIALGAGDLINLTDSVTKHKNIYFPGHHHAWLYDVNKIEPVVKEYVEDLGIKIFLKQRVIDVKKEGDTIVGIILYDGQFITGDAFIETTGSTGPMGNCLRYGNGCSMCVLRCPAFGPRVSISARAGVPDLQGEREEGVCGAFSGSCKIGKETLSKEICKELDEKGVVIIKIPKEDINLEKLKQKVCQQYALKEFAENIILLDTGHAKLMTSYYPLDKLRNIEGMENAKYIDPYAGGKGNSIRYLSMAPRENNMKVDGIKNLFCGGEKSGLFVGHTEAISTGSLAGHNSVRWYLGMPLLTLPKSTAVGDLISYEGNMTNTLEGKRKRYTFAGSEYFVRMKEKKLYSTDTEEINNRVKKLNLQNIFGEAII</sequence>
<protein>
    <submittedName>
        <fullName evidence="5">FAD-dependent oxidoreductase</fullName>
    </submittedName>
</protein>
<feature type="domain" description="MnmG N-terminal" evidence="4">
    <location>
        <begin position="2"/>
        <end position="217"/>
    </location>
</feature>
<feature type="domain" description="MnmG N-terminal" evidence="4">
    <location>
        <begin position="273"/>
        <end position="348"/>
    </location>
</feature>
<comment type="caution">
    <text evidence="5">The sequence shown here is derived from an EMBL/GenBank/DDBJ whole genome shotgun (WGS) entry which is preliminary data.</text>
</comment>
<organism evidence="5 6">
    <name type="scientific">Alkalibaculum sporogenes</name>
    <dbReference type="NCBI Taxonomy" id="2655001"/>
    <lineage>
        <taxon>Bacteria</taxon>
        <taxon>Bacillati</taxon>
        <taxon>Bacillota</taxon>
        <taxon>Clostridia</taxon>
        <taxon>Eubacteriales</taxon>
        <taxon>Eubacteriaceae</taxon>
        <taxon>Alkalibaculum</taxon>
    </lineage>
</organism>
<evidence type="ECO:0000256" key="3">
    <source>
        <dbReference type="ARBA" id="ARBA00022827"/>
    </source>
</evidence>
<evidence type="ECO:0000256" key="1">
    <source>
        <dbReference type="ARBA" id="ARBA00001974"/>
    </source>
</evidence>
<proteinExistence type="predicted"/>
<dbReference type="Gene3D" id="3.50.50.60">
    <property type="entry name" value="FAD/NAD(P)-binding domain"/>
    <property type="match status" value="2"/>
</dbReference>
<dbReference type="AlphaFoldDB" id="A0A6A7KC44"/>
<dbReference type="EMBL" id="WHNX01000032">
    <property type="protein sequence ID" value="MPW26922.1"/>
    <property type="molecule type" value="Genomic_DNA"/>
</dbReference>
<comment type="cofactor">
    <cofactor evidence="1">
        <name>FAD</name>
        <dbReference type="ChEBI" id="CHEBI:57692"/>
    </cofactor>
</comment>
<keyword evidence="3" id="KW-0274">FAD</keyword>
<keyword evidence="6" id="KW-1185">Reference proteome</keyword>
<dbReference type="Proteomes" id="UP000440004">
    <property type="component" value="Unassembled WGS sequence"/>
</dbReference>
<keyword evidence="2" id="KW-0285">Flavoprotein</keyword>
<gene>
    <name evidence="5" type="ORF">GC105_14140</name>
</gene>
<dbReference type="PRINTS" id="PR00419">
    <property type="entry name" value="ADXRDTASE"/>
</dbReference>
<accession>A0A6A7KC44</accession>
<evidence type="ECO:0000256" key="2">
    <source>
        <dbReference type="ARBA" id="ARBA00022630"/>
    </source>
</evidence>
<evidence type="ECO:0000259" key="4">
    <source>
        <dbReference type="Pfam" id="PF01134"/>
    </source>
</evidence>
<dbReference type="RefSeq" id="WP_152806119.1">
    <property type="nucleotide sequence ID" value="NZ_WHNX01000032.1"/>
</dbReference>
<dbReference type="SUPFAM" id="SSF51905">
    <property type="entry name" value="FAD/NAD(P)-binding domain"/>
    <property type="match status" value="1"/>
</dbReference>
<reference evidence="5 6" key="1">
    <citation type="submission" date="2019-10" db="EMBL/GenBank/DDBJ databases">
        <title>Alkalibaculum tamaniensis sp.nov., a new alkaliphilic acetogen, isolated on methoxylated aromatics from a mud volcano.</title>
        <authorList>
            <person name="Khomyakova M.A."/>
            <person name="Merkel A.Y."/>
            <person name="Bonch-Osmolovskaya E.A."/>
            <person name="Slobodkin A.I."/>
        </authorList>
    </citation>
    <scope>NUCLEOTIDE SEQUENCE [LARGE SCALE GENOMIC DNA]</scope>
    <source>
        <strain evidence="5 6">M08DMB</strain>
    </source>
</reference>
<dbReference type="InterPro" id="IPR036188">
    <property type="entry name" value="FAD/NAD-bd_sf"/>
</dbReference>
<dbReference type="InterPro" id="IPR040131">
    <property type="entry name" value="MnmG_N"/>
</dbReference>
<dbReference type="Pfam" id="PF01134">
    <property type="entry name" value="GIDA"/>
    <property type="match status" value="2"/>
</dbReference>